<reference evidence="1 2" key="1">
    <citation type="submission" date="2014-03" db="EMBL/GenBank/DDBJ databases">
        <title>Complete genome sequence of Pseudomonas stutzeri 19SMN4.</title>
        <authorList>
            <person name="Brunet-Galmes I."/>
            <person name="Nogales B."/>
            <person name="Busquets A."/>
            <person name="Pena A."/>
            <person name="Gomila M."/>
            <person name="Garcia-Valdes E."/>
            <person name="Lalucat J."/>
            <person name="Bennasar A."/>
            <person name="Bosch R."/>
        </authorList>
    </citation>
    <scope>NUCLEOTIDE SEQUENCE [LARGE SCALE GENOMIC DNA]</scope>
    <source>
        <strain evidence="1 2">19SMN4</strain>
    </source>
</reference>
<dbReference type="EMBL" id="CP007509">
    <property type="protein sequence ID" value="AHY45119.1"/>
    <property type="molecule type" value="Genomic_DNA"/>
</dbReference>
<dbReference type="PATRIC" id="fig|316.97.peg.3120"/>
<dbReference type="KEGG" id="pstu:UIB01_15605"/>
<organism evidence="1 2">
    <name type="scientific">Stutzerimonas stutzeri</name>
    <name type="common">Pseudomonas stutzeri</name>
    <dbReference type="NCBI Taxonomy" id="316"/>
    <lineage>
        <taxon>Bacteria</taxon>
        <taxon>Pseudomonadati</taxon>
        <taxon>Pseudomonadota</taxon>
        <taxon>Gammaproteobacteria</taxon>
        <taxon>Pseudomonadales</taxon>
        <taxon>Pseudomonadaceae</taxon>
        <taxon>Stutzerimonas</taxon>
    </lineage>
</organism>
<sequence length="157" mass="17460">MTVYRSPLVRVATKGYLGWKLDTRYIRKLVRETAGNIQRDSTALLEGSTGAGRLWYRPGGGQYRASAPGALPARRTGHLAQSILARVSKRDGLKAWIGPSRGSYKKGEFYPEFLISGRDQIERRLSATSVAGRKHLARFSRELKKAMEKGIKPEAAK</sequence>
<evidence type="ECO:0000313" key="1">
    <source>
        <dbReference type="EMBL" id="AHY45119.1"/>
    </source>
</evidence>
<proteinExistence type="predicted"/>
<gene>
    <name evidence="1" type="ORF">UIB01_15605</name>
</gene>
<name>A0A023WZ92_STUST</name>
<protein>
    <submittedName>
        <fullName evidence="1">Uncharacterized protein</fullName>
    </submittedName>
</protein>
<dbReference type="AlphaFoldDB" id="A0A023WZ92"/>
<evidence type="ECO:0000313" key="2">
    <source>
        <dbReference type="Proteomes" id="UP000025238"/>
    </source>
</evidence>
<accession>A0A023WZ92</accession>
<dbReference type="Proteomes" id="UP000025238">
    <property type="component" value="Chromosome"/>
</dbReference>